<evidence type="ECO:0000313" key="2">
    <source>
        <dbReference type="EMBL" id="GGO78922.1"/>
    </source>
</evidence>
<dbReference type="InterPro" id="IPR036420">
    <property type="entry name" value="BRCT_dom_sf"/>
</dbReference>
<dbReference type="SUPFAM" id="SSF52113">
    <property type="entry name" value="BRCT domain"/>
    <property type="match status" value="1"/>
</dbReference>
<name>A0A918DPW6_9ACTN</name>
<organism evidence="2 3">
    <name type="scientific">Nonomuraea cavernae</name>
    <dbReference type="NCBI Taxonomy" id="2045107"/>
    <lineage>
        <taxon>Bacteria</taxon>
        <taxon>Bacillati</taxon>
        <taxon>Actinomycetota</taxon>
        <taxon>Actinomycetes</taxon>
        <taxon>Streptosporangiales</taxon>
        <taxon>Streptosporangiaceae</taxon>
        <taxon>Nonomuraea</taxon>
    </lineage>
</organism>
<gene>
    <name evidence="2" type="ORF">GCM10012289_62020</name>
</gene>
<evidence type="ECO:0000313" key="3">
    <source>
        <dbReference type="Proteomes" id="UP000646523"/>
    </source>
</evidence>
<comment type="caution">
    <text evidence="2">The sequence shown here is derived from an EMBL/GenBank/DDBJ whole genome shotgun (WGS) entry which is preliminary data.</text>
</comment>
<dbReference type="AlphaFoldDB" id="A0A918DPW6"/>
<dbReference type="Gene3D" id="3.40.50.10190">
    <property type="entry name" value="BRCT domain"/>
    <property type="match status" value="1"/>
</dbReference>
<dbReference type="Proteomes" id="UP000646523">
    <property type="component" value="Unassembled WGS sequence"/>
</dbReference>
<sequence>MRRFELQPGDQVVFTGEMDDDREVWEGRARQAGYLPHPNVTKKVRLVVAADPDSLSGKARKARAYGIPIVTPHAFVGMLG</sequence>
<feature type="domain" description="BRCT" evidence="1">
    <location>
        <begin position="12"/>
        <end position="74"/>
    </location>
</feature>
<accession>A0A918DPW6</accession>
<proteinExistence type="predicted"/>
<keyword evidence="3" id="KW-1185">Reference proteome</keyword>
<dbReference type="RefSeq" id="WP_225263174.1">
    <property type="nucleotide sequence ID" value="NZ_BMNH01000027.1"/>
</dbReference>
<dbReference type="Pfam" id="PF00533">
    <property type="entry name" value="BRCT"/>
    <property type="match status" value="1"/>
</dbReference>
<reference evidence="2" key="2">
    <citation type="submission" date="2020-09" db="EMBL/GenBank/DDBJ databases">
        <authorList>
            <person name="Sun Q."/>
            <person name="Zhou Y."/>
        </authorList>
    </citation>
    <scope>NUCLEOTIDE SEQUENCE</scope>
    <source>
        <strain evidence="2">CGMCC 4.7368</strain>
    </source>
</reference>
<evidence type="ECO:0000259" key="1">
    <source>
        <dbReference type="Pfam" id="PF00533"/>
    </source>
</evidence>
<reference evidence="2" key="1">
    <citation type="journal article" date="2014" name="Int. J. Syst. Evol. Microbiol.">
        <title>Complete genome sequence of Corynebacterium casei LMG S-19264T (=DSM 44701T), isolated from a smear-ripened cheese.</title>
        <authorList>
            <consortium name="US DOE Joint Genome Institute (JGI-PGF)"/>
            <person name="Walter F."/>
            <person name="Albersmeier A."/>
            <person name="Kalinowski J."/>
            <person name="Ruckert C."/>
        </authorList>
    </citation>
    <scope>NUCLEOTIDE SEQUENCE</scope>
    <source>
        <strain evidence="2">CGMCC 4.7368</strain>
    </source>
</reference>
<dbReference type="EMBL" id="BMNH01000027">
    <property type="protein sequence ID" value="GGO78922.1"/>
    <property type="molecule type" value="Genomic_DNA"/>
</dbReference>
<protein>
    <recommendedName>
        <fullName evidence="1">BRCT domain-containing protein</fullName>
    </recommendedName>
</protein>
<dbReference type="InterPro" id="IPR001357">
    <property type="entry name" value="BRCT_dom"/>
</dbReference>